<gene>
    <name evidence="2" type="ORF">PAXRUDRAFT_45846</name>
</gene>
<feature type="non-terminal residue" evidence="2">
    <location>
        <position position="99"/>
    </location>
</feature>
<dbReference type="HOGENOM" id="CLU_179716_0_0_1"/>
<dbReference type="InParanoid" id="A0A0D0E098"/>
<sequence>NPFARKAAPETKRNPFARKPELNKPIQKSESFFNKVEAAELDNGKRKEREKKDLSRQTTLFGLPSKAPSEKKAKLRKKAVEVAEADATSAPKSPIPVAD</sequence>
<keyword evidence="3" id="KW-1185">Reference proteome</keyword>
<feature type="compositionally biased region" description="Basic and acidic residues" evidence="1">
    <location>
        <begin position="7"/>
        <end position="22"/>
    </location>
</feature>
<proteinExistence type="predicted"/>
<feature type="region of interest" description="Disordered" evidence="1">
    <location>
        <begin position="1"/>
        <end position="99"/>
    </location>
</feature>
<reference evidence="2 3" key="1">
    <citation type="submission" date="2014-04" db="EMBL/GenBank/DDBJ databases">
        <authorList>
            <consortium name="DOE Joint Genome Institute"/>
            <person name="Kuo A."/>
            <person name="Kohler A."/>
            <person name="Jargeat P."/>
            <person name="Nagy L.G."/>
            <person name="Floudas D."/>
            <person name="Copeland A."/>
            <person name="Barry K.W."/>
            <person name="Cichocki N."/>
            <person name="Veneault-Fourrey C."/>
            <person name="LaButti K."/>
            <person name="Lindquist E.A."/>
            <person name="Lipzen A."/>
            <person name="Lundell T."/>
            <person name="Morin E."/>
            <person name="Murat C."/>
            <person name="Sun H."/>
            <person name="Tunlid A."/>
            <person name="Henrissat B."/>
            <person name="Grigoriev I.V."/>
            <person name="Hibbett D.S."/>
            <person name="Martin F."/>
            <person name="Nordberg H.P."/>
            <person name="Cantor M.N."/>
            <person name="Hua S.X."/>
        </authorList>
    </citation>
    <scope>NUCLEOTIDE SEQUENCE [LARGE SCALE GENOMIC DNA]</scope>
    <source>
        <strain evidence="2 3">Ve08.2h10</strain>
    </source>
</reference>
<dbReference type="STRING" id="930991.A0A0D0E098"/>
<name>A0A0D0E098_9AGAM</name>
<evidence type="ECO:0000313" key="3">
    <source>
        <dbReference type="Proteomes" id="UP000054538"/>
    </source>
</evidence>
<feature type="compositionally biased region" description="Basic and acidic residues" evidence="1">
    <location>
        <begin position="42"/>
        <end position="55"/>
    </location>
</feature>
<accession>A0A0D0E098</accession>
<feature type="non-terminal residue" evidence="2">
    <location>
        <position position="1"/>
    </location>
</feature>
<protein>
    <submittedName>
        <fullName evidence="2">Uncharacterized protein</fullName>
    </submittedName>
</protein>
<organism evidence="2 3">
    <name type="scientific">Paxillus rubicundulus Ve08.2h10</name>
    <dbReference type="NCBI Taxonomy" id="930991"/>
    <lineage>
        <taxon>Eukaryota</taxon>
        <taxon>Fungi</taxon>
        <taxon>Dikarya</taxon>
        <taxon>Basidiomycota</taxon>
        <taxon>Agaricomycotina</taxon>
        <taxon>Agaricomycetes</taxon>
        <taxon>Agaricomycetidae</taxon>
        <taxon>Boletales</taxon>
        <taxon>Paxilineae</taxon>
        <taxon>Paxillaceae</taxon>
        <taxon>Paxillus</taxon>
    </lineage>
</organism>
<dbReference type="OrthoDB" id="2652381at2759"/>
<reference evidence="3" key="2">
    <citation type="submission" date="2015-01" db="EMBL/GenBank/DDBJ databases">
        <title>Evolutionary Origins and Diversification of the Mycorrhizal Mutualists.</title>
        <authorList>
            <consortium name="DOE Joint Genome Institute"/>
            <consortium name="Mycorrhizal Genomics Consortium"/>
            <person name="Kohler A."/>
            <person name="Kuo A."/>
            <person name="Nagy L.G."/>
            <person name="Floudas D."/>
            <person name="Copeland A."/>
            <person name="Barry K.W."/>
            <person name="Cichocki N."/>
            <person name="Veneault-Fourrey C."/>
            <person name="LaButti K."/>
            <person name="Lindquist E.A."/>
            <person name="Lipzen A."/>
            <person name="Lundell T."/>
            <person name="Morin E."/>
            <person name="Murat C."/>
            <person name="Riley R."/>
            <person name="Ohm R."/>
            <person name="Sun H."/>
            <person name="Tunlid A."/>
            <person name="Henrissat B."/>
            <person name="Grigoriev I.V."/>
            <person name="Hibbett D.S."/>
            <person name="Martin F."/>
        </authorList>
    </citation>
    <scope>NUCLEOTIDE SEQUENCE [LARGE SCALE GENOMIC DNA]</scope>
    <source>
        <strain evidence="3">Ve08.2h10</strain>
    </source>
</reference>
<dbReference type="Proteomes" id="UP000054538">
    <property type="component" value="Unassembled WGS sequence"/>
</dbReference>
<dbReference type="EMBL" id="KN824975">
    <property type="protein sequence ID" value="KIK96661.1"/>
    <property type="molecule type" value="Genomic_DNA"/>
</dbReference>
<dbReference type="AlphaFoldDB" id="A0A0D0E098"/>
<evidence type="ECO:0000313" key="2">
    <source>
        <dbReference type="EMBL" id="KIK96661.1"/>
    </source>
</evidence>
<evidence type="ECO:0000256" key="1">
    <source>
        <dbReference type="SAM" id="MobiDB-lite"/>
    </source>
</evidence>